<evidence type="ECO:0000313" key="2">
    <source>
        <dbReference type="EMBL" id="PZR15489.1"/>
    </source>
</evidence>
<proteinExistence type="predicted"/>
<name>A0A2W5TIR9_9BACT</name>
<evidence type="ECO:0000313" key="3">
    <source>
        <dbReference type="Proteomes" id="UP000249061"/>
    </source>
</evidence>
<feature type="transmembrane region" description="Helical" evidence="1">
    <location>
        <begin position="7"/>
        <end position="28"/>
    </location>
</feature>
<protein>
    <submittedName>
        <fullName evidence="2">Uncharacterized protein</fullName>
    </submittedName>
</protein>
<keyword evidence="1" id="KW-0812">Transmembrane</keyword>
<reference evidence="2 3" key="1">
    <citation type="submission" date="2017-08" db="EMBL/GenBank/DDBJ databases">
        <title>Infants hospitalized years apart are colonized by the same room-sourced microbial strains.</title>
        <authorList>
            <person name="Brooks B."/>
            <person name="Olm M.R."/>
            <person name="Firek B.A."/>
            <person name="Baker R."/>
            <person name="Thomas B.C."/>
            <person name="Morowitz M.J."/>
            <person name="Banfield J.F."/>
        </authorList>
    </citation>
    <scope>NUCLEOTIDE SEQUENCE [LARGE SCALE GENOMIC DNA]</scope>
    <source>
        <strain evidence="2">S2_003_000_R2_14</strain>
    </source>
</reference>
<feature type="transmembrane region" description="Helical" evidence="1">
    <location>
        <begin position="34"/>
        <end position="53"/>
    </location>
</feature>
<dbReference type="AlphaFoldDB" id="A0A2W5TIR9"/>
<evidence type="ECO:0000256" key="1">
    <source>
        <dbReference type="SAM" id="Phobius"/>
    </source>
</evidence>
<comment type="caution">
    <text evidence="2">The sequence shown here is derived from an EMBL/GenBank/DDBJ whole genome shotgun (WGS) entry which is preliminary data.</text>
</comment>
<sequence length="114" mass="11963">MGTLQRIVHVMVASLYVFLTSLTVLAQLVNEESMAGLALTGLMGAWAGASATLRTRGSLILAALGAAALALLSIFPGAMHDSLRLWVGAVMAPLAMVVWVVVVWRRATDETVTA</sequence>
<accession>A0A2W5TIR9</accession>
<feature type="transmembrane region" description="Helical" evidence="1">
    <location>
        <begin position="85"/>
        <end position="104"/>
    </location>
</feature>
<feature type="transmembrane region" description="Helical" evidence="1">
    <location>
        <begin position="60"/>
        <end position="79"/>
    </location>
</feature>
<keyword evidence="1" id="KW-1133">Transmembrane helix</keyword>
<dbReference type="EMBL" id="QFQP01000005">
    <property type="protein sequence ID" value="PZR15489.1"/>
    <property type="molecule type" value="Genomic_DNA"/>
</dbReference>
<gene>
    <name evidence="2" type="ORF">DI536_08555</name>
</gene>
<keyword evidence="1" id="KW-0472">Membrane</keyword>
<dbReference type="Proteomes" id="UP000249061">
    <property type="component" value="Unassembled WGS sequence"/>
</dbReference>
<organism evidence="2 3">
    <name type="scientific">Archangium gephyra</name>
    <dbReference type="NCBI Taxonomy" id="48"/>
    <lineage>
        <taxon>Bacteria</taxon>
        <taxon>Pseudomonadati</taxon>
        <taxon>Myxococcota</taxon>
        <taxon>Myxococcia</taxon>
        <taxon>Myxococcales</taxon>
        <taxon>Cystobacterineae</taxon>
        <taxon>Archangiaceae</taxon>
        <taxon>Archangium</taxon>
    </lineage>
</organism>